<evidence type="ECO:0000313" key="3">
    <source>
        <dbReference type="Proteomes" id="UP001235966"/>
    </source>
</evidence>
<evidence type="ECO:0000256" key="1">
    <source>
        <dbReference type="SAM" id="MobiDB-lite"/>
    </source>
</evidence>
<name>A0ABT9NBZ1_9ACTO</name>
<sequence>MIWDVGRDESSVWLGFRSRVPDADAGVALYVRPTPAPDTRARNATARRRRPNSR</sequence>
<reference evidence="2 3" key="1">
    <citation type="submission" date="2023-07" db="EMBL/GenBank/DDBJ databases">
        <title>Sequencing the genomes of 1000 actinobacteria strains.</title>
        <authorList>
            <person name="Klenk H.-P."/>
        </authorList>
    </citation>
    <scope>NUCLEOTIDE SEQUENCE [LARGE SCALE GENOMIC DNA]</scope>
    <source>
        <strain evidence="2 3">DSM 102162</strain>
    </source>
</reference>
<feature type="compositionally biased region" description="Basic residues" evidence="1">
    <location>
        <begin position="45"/>
        <end position="54"/>
    </location>
</feature>
<feature type="region of interest" description="Disordered" evidence="1">
    <location>
        <begin position="33"/>
        <end position="54"/>
    </location>
</feature>
<protein>
    <submittedName>
        <fullName evidence="2">Uncharacterized protein</fullName>
    </submittedName>
</protein>
<organism evidence="2 3">
    <name type="scientific">Arcanobacterium wilhelmae</name>
    <dbReference type="NCBI Taxonomy" id="1803177"/>
    <lineage>
        <taxon>Bacteria</taxon>
        <taxon>Bacillati</taxon>
        <taxon>Actinomycetota</taxon>
        <taxon>Actinomycetes</taxon>
        <taxon>Actinomycetales</taxon>
        <taxon>Actinomycetaceae</taxon>
        <taxon>Arcanobacterium</taxon>
    </lineage>
</organism>
<evidence type="ECO:0000313" key="2">
    <source>
        <dbReference type="EMBL" id="MDP9801237.1"/>
    </source>
</evidence>
<keyword evidence="3" id="KW-1185">Reference proteome</keyword>
<dbReference type="EMBL" id="JAUSQW010000001">
    <property type="protein sequence ID" value="MDP9801237.1"/>
    <property type="molecule type" value="Genomic_DNA"/>
</dbReference>
<proteinExistence type="predicted"/>
<dbReference type="RefSeq" id="WP_278059079.1">
    <property type="nucleotide sequence ID" value="NZ_CP121247.1"/>
</dbReference>
<dbReference type="Proteomes" id="UP001235966">
    <property type="component" value="Unassembled WGS sequence"/>
</dbReference>
<comment type="caution">
    <text evidence="2">The sequence shown here is derived from an EMBL/GenBank/DDBJ whole genome shotgun (WGS) entry which is preliminary data.</text>
</comment>
<accession>A0ABT9NBZ1</accession>
<gene>
    <name evidence="2" type="ORF">J2S49_001313</name>
</gene>